<keyword evidence="3" id="KW-0963">Cytoplasm</keyword>
<dbReference type="SMART" id="SM00392">
    <property type="entry name" value="PROF"/>
    <property type="match status" value="1"/>
</dbReference>
<dbReference type="CDD" id="cd00148">
    <property type="entry name" value="PROF"/>
    <property type="match status" value="1"/>
</dbReference>
<dbReference type="GO" id="GO:0005938">
    <property type="term" value="C:cell cortex"/>
    <property type="evidence" value="ECO:0007669"/>
    <property type="project" value="TreeGrafter"/>
</dbReference>
<keyword evidence="9" id="KW-1185">Reference proteome</keyword>
<keyword evidence="4 7" id="KW-0009">Actin-binding</keyword>
<evidence type="ECO:0000256" key="5">
    <source>
        <dbReference type="ARBA" id="ARBA00023212"/>
    </source>
</evidence>
<dbReference type="Pfam" id="PF00235">
    <property type="entry name" value="Profilin"/>
    <property type="match status" value="1"/>
</dbReference>
<sequence length="135" mass="14148">MSWQAYVDTSLVGSGHIDKACIVSAAGDSIWAGTTGFNPKPEELKVIAAILNEGAKDHSQIKDTVFADGLFVGGERFVVTRVADRSGYARAGKEGIVLVLTKQAILIGHHGENTIAGNASATVESLADYLIGQGY</sequence>
<dbReference type="AlphaFoldDB" id="A0AAN6SV90"/>
<proteinExistence type="inferred from homology"/>
<accession>A0AAN6SV90</accession>
<protein>
    <recommendedName>
        <fullName evidence="7">Profilin</fullName>
    </recommendedName>
</protein>
<dbReference type="InterPro" id="IPR048278">
    <property type="entry name" value="PFN"/>
</dbReference>
<evidence type="ECO:0000313" key="8">
    <source>
        <dbReference type="EMBL" id="KAK4043386.1"/>
    </source>
</evidence>
<comment type="function">
    <text evidence="6">Binds to actin and affects the structure of the cytoskeleton. At high concentrations, profilin prevents the polymerization of actin, whereas it enhances it at low concentrations.</text>
</comment>
<dbReference type="PRINTS" id="PR00392">
    <property type="entry name" value="PROFILIN"/>
</dbReference>
<evidence type="ECO:0000256" key="2">
    <source>
        <dbReference type="ARBA" id="ARBA00010058"/>
    </source>
</evidence>
<dbReference type="PANTHER" id="PTHR11604:SF0">
    <property type="entry name" value="PROFILIN"/>
    <property type="match status" value="1"/>
</dbReference>
<dbReference type="GO" id="GO:0003785">
    <property type="term" value="F:actin monomer binding"/>
    <property type="evidence" value="ECO:0007669"/>
    <property type="project" value="TreeGrafter"/>
</dbReference>
<dbReference type="InterPro" id="IPR036140">
    <property type="entry name" value="PFN_sf"/>
</dbReference>
<evidence type="ECO:0000256" key="1">
    <source>
        <dbReference type="ARBA" id="ARBA00004245"/>
    </source>
</evidence>
<dbReference type="GO" id="GO:0005856">
    <property type="term" value="C:cytoskeleton"/>
    <property type="evidence" value="ECO:0007669"/>
    <property type="project" value="UniProtKB-SubCell"/>
</dbReference>
<organism evidence="8 9">
    <name type="scientific">Parachaetomium inaequale</name>
    <dbReference type="NCBI Taxonomy" id="2588326"/>
    <lineage>
        <taxon>Eukaryota</taxon>
        <taxon>Fungi</taxon>
        <taxon>Dikarya</taxon>
        <taxon>Ascomycota</taxon>
        <taxon>Pezizomycotina</taxon>
        <taxon>Sordariomycetes</taxon>
        <taxon>Sordariomycetidae</taxon>
        <taxon>Sordariales</taxon>
        <taxon>Chaetomiaceae</taxon>
        <taxon>Parachaetomium</taxon>
    </lineage>
</organism>
<comment type="caution">
    <text evidence="8">The sequence shown here is derived from an EMBL/GenBank/DDBJ whole genome shotgun (WGS) entry which is preliminary data.</text>
</comment>
<dbReference type="Gene3D" id="3.30.450.30">
    <property type="entry name" value="Dynein light chain 2a, cytoplasmic"/>
    <property type="match status" value="1"/>
</dbReference>
<reference evidence="9" key="1">
    <citation type="journal article" date="2023" name="Mol. Phylogenet. Evol.">
        <title>Genome-scale phylogeny and comparative genomics of the fungal order Sordariales.</title>
        <authorList>
            <person name="Hensen N."/>
            <person name="Bonometti L."/>
            <person name="Westerberg I."/>
            <person name="Brannstrom I.O."/>
            <person name="Guillou S."/>
            <person name="Cros-Aarteil S."/>
            <person name="Calhoun S."/>
            <person name="Haridas S."/>
            <person name="Kuo A."/>
            <person name="Mondo S."/>
            <person name="Pangilinan J."/>
            <person name="Riley R."/>
            <person name="LaButti K."/>
            <person name="Andreopoulos B."/>
            <person name="Lipzen A."/>
            <person name="Chen C."/>
            <person name="Yan M."/>
            <person name="Daum C."/>
            <person name="Ng V."/>
            <person name="Clum A."/>
            <person name="Steindorff A."/>
            <person name="Ohm R.A."/>
            <person name="Martin F."/>
            <person name="Silar P."/>
            <person name="Natvig D.O."/>
            <person name="Lalanne C."/>
            <person name="Gautier V."/>
            <person name="Ament-Velasquez S.L."/>
            <person name="Kruys A."/>
            <person name="Hutchinson M.I."/>
            <person name="Powell A.J."/>
            <person name="Barry K."/>
            <person name="Miller A.N."/>
            <person name="Grigoriev I.V."/>
            <person name="Debuchy R."/>
            <person name="Gladieux P."/>
            <person name="Hiltunen Thoren M."/>
            <person name="Johannesson H."/>
        </authorList>
    </citation>
    <scope>NUCLEOTIDE SEQUENCE [LARGE SCALE GENOMIC DNA]</scope>
    <source>
        <strain evidence="9">CBS 284.82</strain>
    </source>
</reference>
<dbReference type="PRINTS" id="PR01640">
    <property type="entry name" value="PROFILINPLNT"/>
</dbReference>
<dbReference type="Proteomes" id="UP001303115">
    <property type="component" value="Unassembled WGS sequence"/>
</dbReference>
<dbReference type="PROSITE" id="PS00414">
    <property type="entry name" value="PROFILIN"/>
    <property type="match status" value="1"/>
</dbReference>
<keyword evidence="5 6" id="KW-0206">Cytoskeleton</keyword>
<evidence type="ECO:0000313" key="9">
    <source>
        <dbReference type="Proteomes" id="UP001303115"/>
    </source>
</evidence>
<evidence type="ECO:0000256" key="4">
    <source>
        <dbReference type="ARBA" id="ARBA00023203"/>
    </source>
</evidence>
<comment type="subcellular location">
    <subcellularLocation>
        <location evidence="1">Cytoplasm</location>
        <location evidence="1">Cytoskeleton</location>
    </subcellularLocation>
</comment>
<evidence type="ECO:0000256" key="3">
    <source>
        <dbReference type="ARBA" id="ARBA00022490"/>
    </source>
</evidence>
<evidence type="ECO:0000256" key="6">
    <source>
        <dbReference type="RuleBase" id="RU003908"/>
    </source>
</evidence>
<dbReference type="PANTHER" id="PTHR11604">
    <property type="entry name" value="PROFILIN"/>
    <property type="match status" value="1"/>
</dbReference>
<dbReference type="InterPro" id="IPR027310">
    <property type="entry name" value="Profilin_CS"/>
</dbReference>
<evidence type="ECO:0000256" key="7">
    <source>
        <dbReference type="RuleBase" id="RU003909"/>
    </source>
</evidence>
<gene>
    <name evidence="8" type="ORF">C8A01DRAFT_32512</name>
</gene>
<comment type="similarity">
    <text evidence="2 7">Belongs to the profilin family.</text>
</comment>
<name>A0AAN6SV90_9PEZI</name>
<dbReference type="EMBL" id="MU854328">
    <property type="protein sequence ID" value="KAK4043386.1"/>
    <property type="molecule type" value="Genomic_DNA"/>
</dbReference>
<comment type="subunit">
    <text evidence="6">Occurs in many kinds of cells as a complex with monomeric actin in a 1:1 ratio.</text>
</comment>
<dbReference type="SUPFAM" id="SSF55770">
    <property type="entry name" value="Profilin (actin-binding protein)"/>
    <property type="match status" value="1"/>
</dbReference>
<dbReference type="InterPro" id="IPR005455">
    <property type="entry name" value="PFN_euk"/>
</dbReference>